<reference evidence="1" key="1">
    <citation type="journal article" date="2015" name="Nature">
        <title>Complex archaea that bridge the gap between prokaryotes and eukaryotes.</title>
        <authorList>
            <person name="Spang A."/>
            <person name="Saw J.H."/>
            <person name="Jorgensen S.L."/>
            <person name="Zaremba-Niedzwiedzka K."/>
            <person name="Martijn J."/>
            <person name="Lind A.E."/>
            <person name="van Eijk R."/>
            <person name="Schleper C."/>
            <person name="Guy L."/>
            <person name="Ettema T.J."/>
        </authorList>
    </citation>
    <scope>NUCLEOTIDE SEQUENCE</scope>
</reference>
<organism evidence="1">
    <name type="scientific">marine sediment metagenome</name>
    <dbReference type="NCBI Taxonomy" id="412755"/>
    <lineage>
        <taxon>unclassified sequences</taxon>
        <taxon>metagenomes</taxon>
        <taxon>ecological metagenomes</taxon>
    </lineage>
</organism>
<name>A0A0F8YP10_9ZZZZ</name>
<dbReference type="AlphaFoldDB" id="A0A0F8YP10"/>
<proteinExistence type="predicted"/>
<protein>
    <submittedName>
        <fullName evidence="1">Uncharacterized protein</fullName>
    </submittedName>
</protein>
<feature type="non-terminal residue" evidence="1">
    <location>
        <position position="66"/>
    </location>
</feature>
<comment type="caution">
    <text evidence="1">The sequence shown here is derived from an EMBL/GenBank/DDBJ whole genome shotgun (WGS) entry which is preliminary data.</text>
</comment>
<gene>
    <name evidence="1" type="ORF">LCGC14_3131030</name>
</gene>
<sequence length="66" mass="7642">MAAKFSFIKITIPTINVNHTALYNDALTFSDFQSSSFQAMYKTDSNIYKKYNRDSREHDEVISRAV</sequence>
<evidence type="ECO:0000313" key="1">
    <source>
        <dbReference type="EMBL" id="KKK49836.1"/>
    </source>
</evidence>
<accession>A0A0F8YP10</accession>
<dbReference type="EMBL" id="LAZR01068333">
    <property type="protein sequence ID" value="KKK49836.1"/>
    <property type="molecule type" value="Genomic_DNA"/>
</dbReference>